<reference evidence="3" key="1">
    <citation type="submission" date="2017-11" db="EMBL/GenBank/DDBJ databases">
        <authorList>
            <person name="Lima N.C."/>
            <person name="Parody-Merino A.M."/>
            <person name="Battley P.F."/>
            <person name="Fidler A.E."/>
            <person name="Prosdocimi F."/>
        </authorList>
    </citation>
    <scope>NUCLEOTIDE SEQUENCE [LARGE SCALE GENOMIC DNA]</scope>
</reference>
<reference evidence="3" key="2">
    <citation type="submission" date="2017-12" db="EMBL/GenBank/DDBJ databases">
        <title>Genome sequence of the Bar-tailed Godwit (Limosa lapponica baueri).</title>
        <authorList>
            <person name="Lima N.C.B."/>
            <person name="Parody-Merino A.M."/>
            <person name="Battley P.F."/>
            <person name="Fidler A.E."/>
            <person name="Prosdocimi F."/>
        </authorList>
    </citation>
    <scope>NUCLEOTIDE SEQUENCE [LARGE SCALE GENOMIC DNA]</scope>
</reference>
<sequence length="100" mass="11304">MVSTRSAATVKRNKTTQTDLPQRHAAVQVTGCMDSLSLLQEDSKDRACVCCEQGNDLLSVVADLKEEVERLRTIWECESEIDWWSHTLPSLEKKEQVEAP</sequence>
<gene>
    <name evidence="2" type="ORF">llap_7620</name>
</gene>
<organism evidence="2 3">
    <name type="scientific">Limosa lapponica baueri</name>
    <dbReference type="NCBI Taxonomy" id="1758121"/>
    <lineage>
        <taxon>Eukaryota</taxon>
        <taxon>Metazoa</taxon>
        <taxon>Chordata</taxon>
        <taxon>Craniata</taxon>
        <taxon>Vertebrata</taxon>
        <taxon>Euteleostomi</taxon>
        <taxon>Archelosauria</taxon>
        <taxon>Archosauria</taxon>
        <taxon>Dinosauria</taxon>
        <taxon>Saurischia</taxon>
        <taxon>Theropoda</taxon>
        <taxon>Coelurosauria</taxon>
        <taxon>Aves</taxon>
        <taxon>Neognathae</taxon>
        <taxon>Neoaves</taxon>
        <taxon>Charadriiformes</taxon>
        <taxon>Scolopacidae</taxon>
        <taxon>Limosa</taxon>
    </lineage>
</organism>
<proteinExistence type="predicted"/>
<dbReference type="Proteomes" id="UP000233556">
    <property type="component" value="Unassembled WGS sequence"/>
</dbReference>
<keyword evidence="3" id="KW-1185">Reference proteome</keyword>
<evidence type="ECO:0000256" key="1">
    <source>
        <dbReference type="SAM" id="MobiDB-lite"/>
    </source>
</evidence>
<feature type="region of interest" description="Disordered" evidence="1">
    <location>
        <begin position="1"/>
        <end position="21"/>
    </location>
</feature>
<accession>A0A2I0U7U2</accession>
<dbReference type="EMBL" id="KZ506034">
    <property type="protein sequence ID" value="PKU42081.1"/>
    <property type="molecule type" value="Genomic_DNA"/>
</dbReference>
<dbReference type="OrthoDB" id="5804959at2759"/>
<name>A0A2I0U7U2_LIMLA</name>
<evidence type="ECO:0000313" key="3">
    <source>
        <dbReference type="Proteomes" id="UP000233556"/>
    </source>
</evidence>
<dbReference type="AlphaFoldDB" id="A0A2I0U7U2"/>
<protein>
    <submittedName>
        <fullName evidence="2">Death-associated protein 1</fullName>
    </submittedName>
</protein>
<evidence type="ECO:0000313" key="2">
    <source>
        <dbReference type="EMBL" id="PKU42081.1"/>
    </source>
</evidence>